<sequence>MHHNQRLSPPSPPPTQTPSSSPRLSQPYSIAPASAVLRAQSKSYADRTISCHTISHSHRAGATTPTLRPPRGDSAEMGIPRVSIIASGLGVVTASAVVVQVEVDLEGEEEHLPNAADPDVSVLAFGWDYTAELGAASDTNEGSECTWGEAFEASKFREGREVVVVAETKRDTGVGASGVGDDGKKEGDDVEVGEGKGGVKGARGRLRMLQGMWAKSTVEDAKDVEQSSLSEAIQDSSSQLDTTLLPPPATSTQGSCTSPYRHPSTHRDSTGTSHHHPTRSPTRR</sequence>
<name>A0A369K1Z3_HYPMA</name>
<dbReference type="AlphaFoldDB" id="A0A369K1Z3"/>
<feature type="region of interest" description="Disordered" evidence="1">
    <location>
        <begin position="222"/>
        <end position="284"/>
    </location>
</feature>
<feature type="region of interest" description="Disordered" evidence="1">
    <location>
        <begin position="172"/>
        <end position="201"/>
    </location>
</feature>
<keyword evidence="3" id="KW-1185">Reference proteome</keyword>
<accession>A0A369K1Z3</accession>
<proteinExistence type="predicted"/>
<comment type="caution">
    <text evidence="2">The sequence shown here is derived from an EMBL/GenBank/DDBJ whole genome shotgun (WGS) entry which is preliminary data.</text>
</comment>
<evidence type="ECO:0000313" key="2">
    <source>
        <dbReference type="EMBL" id="RDB25764.1"/>
    </source>
</evidence>
<dbReference type="InParanoid" id="A0A369K1Z3"/>
<protein>
    <submittedName>
        <fullName evidence="2">Uncharacterized protein</fullName>
    </submittedName>
</protein>
<dbReference type="EMBL" id="LUEZ02000040">
    <property type="protein sequence ID" value="RDB25764.1"/>
    <property type="molecule type" value="Genomic_DNA"/>
</dbReference>
<evidence type="ECO:0000256" key="1">
    <source>
        <dbReference type="SAM" id="MobiDB-lite"/>
    </source>
</evidence>
<gene>
    <name evidence="2" type="ORF">Hypma_006966</name>
</gene>
<feature type="region of interest" description="Disordered" evidence="1">
    <location>
        <begin position="1"/>
        <end position="32"/>
    </location>
</feature>
<organism evidence="2 3">
    <name type="scientific">Hypsizygus marmoreus</name>
    <name type="common">White beech mushroom</name>
    <name type="synonym">Agaricus marmoreus</name>
    <dbReference type="NCBI Taxonomy" id="39966"/>
    <lineage>
        <taxon>Eukaryota</taxon>
        <taxon>Fungi</taxon>
        <taxon>Dikarya</taxon>
        <taxon>Basidiomycota</taxon>
        <taxon>Agaricomycotina</taxon>
        <taxon>Agaricomycetes</taxon>
        <taxon>Agaricomycetidae</taxon>
        <taxon>Agaricales</taxon>
        <taxon>Tricholomatineae</taxon>
        <taxon>Lyophyllaceae</taxon>
        <taxon>Hypsizygus</taxon>
    </lineage>
</organism>
<feature type="compositionally biased region" description="Low complexity" evidence="1">
    <location>
        <begin position="17"/>
        <end position="27"/>
    </location>
</feature>
<dbReference type="Proteomes" id="UP000076154">
    <property type="component" value="Unassembled WGS sequence"/>
</dbReference>
<reference evidence="2" key="1">
    <citation type="submission" date="2018-04" db="EMBL/GenBank/DDBJ databases">
        <title>Whole genome sequencing of Hypsizygus marmoreus.</title>
        <authorList>
            <person name="Choi I.-G."/>
            <person name="Min B."/>
            <person name="Kim J.-G."/>
            <person name="Kim S."/>
            <person name="Oh Y.-L."/>
            <person name="Kong W.-S."/>
            <person name="Park H."/>
            <person name="Jeong J."/>
            <person name="Song E.-S."/>
        </authorList>
    </citation>
    <scope>NUCLEOTIDE SEQUENCE [LARGE SCALE GENOMIC DNA]</scope>
    <source>
        <strain evidence="2">51987-8</strain>
    </source>
</reference>
<evidence type="ECO:0000313" key="3">
    <source>
        <dbReference type="Proteomes" id="UP000076154"/>
    </source>
</evidence>
<feature type="compositionally biased region" description="Basic residues" evidence="1">
    <location>
        <begin position="273"/>
        <end position="284"/>
    </location>
</feature>
<feature type="compositionally biased region" description="Polar residues" evidence="1">
    <location>
        <begin position="226"/>
        <end position="242"/>
    </location>
</feature>